<feature type="domain" description="Glyoxalase-like" evidence="1">
    <location>
        <begin position="10"/>
        <end position="189"/>
    </location>
</feature>
<dbReference type="EMBL" id="OFTH01000018">
    <property type="protein sequence ID" value="SOZ59411.1"/>
    <property type="molecule type" value="Genomic_DNA"/>
</dbReference>
<name>A0A375E4P9_9BURK</name>
<dbReference type="InterPro" id="IPR025870">
    <property type="entry name" value="Glyoxalase-like_dom"/>
</dbReference>
<dbReference type="PANTHER" id="PTHR40265">
    <property type="entry name" value="BLL2707 PROTEIN"/>
    <property type="match status" value="1"/>
</dbReference>
<comment type="caution">
    <text evidence="2">The sequence shown here is derived from an EMBL/GenBank/DDBJ whole genome shotgun (WGS) entry which is preliminary data.</text>
</comment>
<proteinExistence type="predicted"/>
<organism evidence="2">
    <name type="scientific">Cupriavidus taiwanensis</name>
    <dbReference type="NCBI Taxonomy" id="164546"/>
    <lineage>
        <taxon>Bacteria</taxon>
        <taxon>Pseudomonadati</taxon>
        <taxon>Pseudomonadota</taxon>
        <taxon>Betaproteobacteria</taxon>
        <taxon>Burkholderiales</taxon>
        <taxon>Burkholderiaceae</taxon>
        <taxon>Cupriavidus</taxon>
    </lineage>
</organism>
<dbReference type="SUPFAM" id="SSF54593">
    <property type="entry name" value="Glyoxalase/Bleomycin resistance protein/Dihydroxybiphenyl dioxygenase"/>
    <property type="match status" value="2"/>
</dbReference>
<dbReference type="PANTHER" id="PTHR40265:SF1">
    <property type="entry name" value="GLYOXALASE-LIKE DOMAIN-CONTAINING PROTEIN"/>
    <property type="match status" value="1"/>
</dbReference>
<protein>
    <recommendedName>
        <fullName evidence="1">Glyoxalase-like domain-containing protein</fullName>
    </recommendedName>
</protein>
<dbReference type="InterPro" id="IPR029068">
    <property type="entry name" value="Glyas_Bleomycin-R_OHBP_Dase"/>
</dbReference>
<evidence type="ECO:0000259" key="1">
    <source>
        <dbReference type="Pfam" id="PF13468"/>
    </source>
</evidence>
<dbReference type="AlphaFoldDB" id="A0A375E4P9"/>
<reference evidence="2" key="1">
    <citation type="submission" date="2018-01" db="EMBL/GenBank/DDBJ databases">
        <authorList>
            <person name="Clerissi C."/>
        </authorList>
    </citation>
    <scope>NUCLEOTIDE SEQUENCE</scope>
    <source>
        <strain evidence="2">Cupriavidus taiwanensis STM 8556</strain>
    </source>
</reference>
<evidence type="ECO:0000313" key="2">
    <source>
        <dbReference type="EMBL" id="SOZ59411.1"/>
    </source>
</evidence>
<sequence length="284" mass="30769">MPMATQAEMFDHAVVVCPDLDAGAQAWRRLGFTLTPRGYHTLGSQNHCIMLQRDYLEMLHVTAPSPSRQYYWDAQQRGGGCAAMSCKSADAFATAARLRADGWHTSEPIEFSRPVRLDDGSEHPATFRVTALDDAPGARYFVCEHRTPELLWRPEWMRHANGAHSIATMFLVVAPALVDAAARAYAELTGGELTQLSEHVSSLAVDNATLVLSTPQALAAATGSAHIRRDGPGYAAIRLRTNDLAAARAGWREQGVPSHDLGPRETLVPAEAASGVALLFEQQG</sequence>
<dbReference type="Pfam" id="PF13468">
    <property type="entry name" value="Glyoxalase_3"/>
    <property type="match status" value="1"/>
</dbReference>
<dbReference type="Proteomes" id="UP000256952">
    <property type="component" value="Chromosome CBM2613_a"/>
</dbReference>
<dbReference type="Gene3D" id="3.10.180.10">
    <property type="entry name" value="2,3-Dihydroxybiphenyl 1,2-Dioxygenase, domain 1"/>
    <property type="match status" value="1"/>
</dbReference>
<accession>A0A375E4P9</accession>
<gene>
    <name evidence="2" type="ORF">CBM2613_A250177</name>
</gene>